<dbReference type="RefSeq" id="XP_016210404.1">
    <property type="nucleotide sequence ID" value="XM_016361722.1"/>
</dbReference>
<evidence type="ECO:0000256" key="1">
    <source>
        <dbReference type="SAM" id="MobiDB-lite"/>
    </source>
</evidence>
<protein>
    <submittedName>
        <fullName evidence="2">Uncharacterized protein</fullName>
    </submittedName>
</protein>
<keyword evidence="3" id="KW-1185">Reference proteome</keyword>
<sequence>MTRGEGDGQQGRTKRMAKWASSREVGRTRSDRRRLMEEQAGRGISAAKESKGKKSMVTGLMLRHTSTVRPRTWHSLERIHTYTHPHIHRQDMSCAAKQERQMKNKT</sequence>
<name>A0A0D2A2H7_9PEZI</name>
<evidence type="ECO:0000313" key="3">
    <source>
        <dbReference type="Proteomes" id="UP000053259"/>
    </source>
</evidence>
<dbReference type="AlphaFoldDB" id="A0A0D2A2H7"/>
<dbReference type="GeneID" id="27315865"/>
<dbReference type="VEuPathDB" id="FungiDB:PV09_07892"/>
<feature type="compositionally biased region" description="Basic and acidic residues" evidence="1">
    <location>
        <begin position="24"/>
        <end position="40"/>
    </location>
</feature>
<feature type="region of interest" description="Disordered" evidence="1">
    <location>
        <begin position="1"/>
        <end position="58"/>
    </location>
</feature>
<evidence type="ECO:0000313" key="2">
    <source>
        <dbReference type="EMBL" id="KIW00535.1"/>
    </source>
</evidence>
<organism evidence="2 3">
    <name type="scientific">Verruconis gallopava</name>
    <dbReference type="NCBI Taxonomy" id="253628"/>
    <lineage>
        <taxon>Eukaryota</taxon>
        <taxon>Fungi</taxon>
        <taxon>Dikarya</taxon>
        <taxon>Ascomycota</taxon>
        <taxon>Pezizomycotina</taxon>
        <taxon>Dothideomycetes</taxon>
        <taxon>Pleosporomycetidae</taxon>
        <taxon>Venturiales</taxon>
        <taxon>Sympoventuriaceae</taxon>
        <taxon>Verruconis</taxon>
    </lineage>
</organism>
<feature type="compositionally biased region" description="Basic and acidic residues" evidence="1">
    <location>
        <begin position="97"/>
        <end position="106"/>
    </location>
</feature>
<proteinExistence type="predicted"/>
<dbReference type="EMBL" id="KN847562">
    <property type="protein sequence ID" value="KIW00535.1"/>
    <property type="molecule type" value="Genomic_DNA"/>
</dbReference>
<reference evidence="2 3" key="1">
    <citation type="submission" date="2015-01" db="EMBL/GenBank/DDBJ databases">
        <title>The Genome Sequence of Ochroconis gallopava CBS43764.</title>
        <authorList>
            <consortium name="The Broad Institute Genomics Platform"/>
            <person name="Cuomo C."/>
            <person name="de Hoog S."/>
            <person name="Gorbushina A."/>
            <person name="Stielow B."/>
            <person name="Teixiera M."/>
            <person name="Abouelleil A."/>
            <person name="Chapman S.B."/>
            <person name="Priest M."/>
            <person name="Young S.K."/>
            <person name="Wortman J."/>
            <person name="Nusbaum C."/>
            <person name="Birren B."/>
        </authorList>
    </citation>
    <scope>NUCLEOTIDE SEQUENCE [LARGE SCALE GENOMIC DNA]</scope>
    <source>
        <strain evidence="2 3">CBS 43764</strain>
    </source>
</reference>
<accession>A0A0D2A2H7</accession>
<feature type="region of interest" description="Disordered" evidence="1">
    <location>
        <begin position="87"/>
        <end position="106"/>
    </location>
</feature>
<dbReference type="Proteomes" id="UP000053259">
    <property type="component" value="Unassembled WGS sequence"/>
</dbReference>
<dbReference type="HOGENOM" id="CLU_2225244_0_0_1"/>
<gene>
    <name evidence="2" type="ORF">PV09_07892</name>
</gene>
<dbReference type="InParanoid" id="A0A0D2A2H7"/>